<keyword evidence="4" id="KW-0378">Hydrolase</keyword>
<dbReference type="InterPro" id="IPR005200">
    <property type="entry name" value="Endo-beta-glucanase"/>
</dbReference>
<evidence type="ECO:0000259" key="9">
    <source>
        <dbReference type="Pfam" id="PF03639"/>
    </source>
</evidence>
<comment type="catalytic activity">
    <reaction evidence="1">
        <text>Hydrolysis of (1-&gt;3)-beta-D-glucosidic linkages in (1-&gt;3)-beta-D-glucans.</text>
        <dbReference type="EC" id="3.2.1.39"/>
    </reaction>
</comment>
<keyword evidence="7" id="KW-0961">Cell wall biogenesis/degradation</keyword>
<reference evidence="11" key="1">
    <citation type="submission" date="2021-01" db="EMBL/GenBank/DDBJ databases">
        <authorList>
            <person name="Corre E."/>
            <person name="Pelletier E."/>
            <person name="Niang G."/>
            <person name="Scheremetjew M."/>
            <person name="Finn R."/>
            <person name="Kale V."/>
            <person name="Holt S."/>
            <person name="Cochrane G."/>
            <person name="Meng A."/>
            <person name="Brown T."/>
            <person name="Cohen L."/>
        </authorList>
    </citation>
    <scope>NUCLEOTIDE SEQUENCE</scope>
    <source>
        <strain evidence="11">CCMP2877</strain>
    </source>
</reference>
<feature type="domain" description="Glycosyl hydrolase family 81 C-terminal" evidence="10">
    <location>
        <begin position="515"/>
        <end position="741"/>
    </location>
</feature>
<keyword evidence="5" id="KW-0119">Carbohydrate metabolism</keyword>
<keyword evidence="8" id="KW-0624">Polysaccharide degradation</keyword>
<comment type="similarity">
    <text evidence="2">Belongs to the glycosyl hydrolase 81 family.</text>
</comment>
<keyword evidence="6" id="KW-0326">Glycosidase</keyword>
<proteinExistence type="inferred from homology"/>
<dbReference type="InterPro" id="IPR040451">
    <property type="entry name" value="GH81_N"/>
</dbReference>
<feature type="domain" description="Glycosyl hydrolase family 81 N-terminal" evidence="9">
    <location>
        <begin position="119"/>
        <end position="269"/>
    </location>
</feature>
<feature type="domain" description="Glycosyl hydrolase family 81 C-terminal" evidence="10">
    <location>
        <begin position="765"/>
        <end position="897"/>
    </location>
</feature>
<evidence type="ECO:0000313" key="11">
    <source>
        <dbReference type="EMBL" id="CAD9259324.1"/>
    </source>
</evidence>
<evidence type="ECO:0000256" key="2">
    <source>
        <dbReference type="ARBA" id="ARBA00010730"/>
    </source>
</evidence>
<sequence>MGYGSVELPARPPRTVQVAEADGEQDAVHRRPAFRVFCAAWVALLLALSAVFTRQPQAAVPGRGELRGEAAAPVEGSAWPANPDPFSTVNPVDLGFQQALRDEVTAPGRIFGDVRHGAASGTPLPTNAWYQNLLMHDISGRFNAVENKANTIPYLLDTAVKDVGRAQGEDEDPTAGTTSNGLRIHYPNLLASATVVQLAYDEPAALQLGSAEAVKEQIVAASAPPNELSVTLEWAAEAVAGAVMRAPIVRGMAYVTMEYEMLSPLVSGQMVPAGAPLLDGRVPLKCSVDSQSRAPKAKAAGTAKEFVELHFMQSDYTWLVFLSEPARVACSQSPPDAENQFFRMQTLDAMRTGVVRVALANNCTTGTNPTHCAPDATGTGRDQTKHAALLRKHRTMYPTGDAKVQFTFPVRDSEVEDLTLAFDWAPRHMNSSMESLLKATPPAALHTLDDVVEPLMYALPHHMDDMVWTVGSSNAVSKFGCLRSIHGYSCPVSGGRWTMSNTVHGVSFSAPRSINRDMRAAIEQAVRDEIDYDVDENYRRGAGDTYFAGKQLAKLGRIIIIADEIGFDSRKVREAAQRLAKRAEIWLNGEAEAPLLFDGYWGGLVSCGCDFDEAAGACTNRYPVCPALTNAGNNFGHGYYNDHHFHYGYHIYAAAVASRFLPEWGKKHFEHVLAMIRDIANPSLSDKFFHTWRHKDWFLGSSWASGIAPIQGHPYPNGRNQESSSEAVASYEAVALYGSTMAEIFGGTPWGLPEIPANPKSATVAQKIRDLGRLLLSTEIRSAKRYWHVVQGKFDAPYDSIYPSEYQPYAVGMLWSIMAQFQTWFGSAPFLVYGIQMVPNTPTMELLLEPEWLEELLPDFKTSCDADPMCTEQGWKLLYFLAQAAVGNTTAAWAGLDEIPDAAYLTPGGNGHSRANSLYWIATRPLTPAEEH</sequence>
<evidence type="ECO:0000256" key="1">
    <source>
        <dbReference type="ARBA" id="ARBA00000382"/>
    </source>
</evidence>
<dbReference type="GO" id="GO:0000272">
    <property type="term" value="P:polysaccharide catabolic process"/>
    <property type="evidence" value="ECO:0007669"/>
    <property type="project" value="UniProtKB-KW"/>
</dbReference>
<dbReference type="InterPro" id="IPR040720">
    <property type="entry name" value="GH81_C"/>
</dbReference>
<dbReference type="AlphaFoldDB" id="A0A7S1U813"/>
<protein>
    <recommendedName>
        <fullName evidence="3">glucan endo-1,3-beta-D-glucosidase</fullName>
        <ecNumber evidence="3">3.2.1.39</ecNumber>
    </recommendedName>
</protein>
<organism evidence="11">
    <name type="scientific">Phaeomonas parva</name>
    <dbReference type="NCBI Taxonomy" id="124430"/>
    <lineage>
        <taxon>Eukaryota</taxon>
        <taxon>Sar</taxon>
        <taxon>Stramenopiles</taxon>
        <taxon>Ochrophyta</taxon>
        <taxon>Pinguiophyceae</taxon>
        <taxon>Pinguiochrysidales</taxon>
        <taxon>Pinguiochrysidaceae</taxon>
        <taxon>Phaeomonas</taxon>
    </lineage>
</organism>
<evidence type="ECO:0000256" key="7">
    <source>
        <dbReference type="ARBA" id="ARBA00023316"/>
    </source>
</evidence>
<dbReference type="GO" id="GO:0042973">
    <property type="term" value="F:glucan endo-1,3-beta-D-glucosidase activity"/>
    <property type="evidence" value="ECO:0007669"/>
    <property type="project" value="UniProtKB-EC"/>
</dbReference>
<dbReference type="Gene3D" id="2.70.98.30">
    <property type="entry name" value="Golgi alpha-mannosidase II, domain 4"/>
    <property type="match status" value="1"/>
</dbReference>
<dbReference type="GO" id="GO:0071555">
    <property type="term" value="P:cell wall organization"/>
    <property type="evidence" value="ECO:0007669"/>
    <property type="project" value="UniProtKB-KW"/>
</dbReference>
<dbReference type="Pfam" id="PF17652">
    <property type="entry name" value="Glyco_hydro81C"/>
    <property type="match status" value="2"/>
</dbReference>
<dbReference type="PANTHER" id="PTHR31983:SF0">
    <property type="entry name" value="GLUCAN ENDO-1,3-BETA-D-GLUCOSIDASE 2"/>
    <property type="match status" value="1"/>
</dbReference>
<evidence type="ECO:0000256" key="6">
    <source>
        <dbReference type="ARBA" id="ARBA00023295"/>
    </source>
</evidence>
<dbReference type="EC" id="3.2.1.39" evidence="3"/>
<dbReference type="Pfam" id="PF03639">
    <property type="entry name" value="Glyco_hydro_81"/>
    <property type="match status" value="1"/>
</dbReference>
<evidence type="ECO:0000256" key="4">
    <source>
        <dbReference type="ARBA" id="ARBA00022801"/>
    </source>
</evidence>
<dbReference type="PANTHER" id="PTHR31983">
    <property type="entry name" value="ENDO-1,3(4)-BETA-GLUCANASE 1"/>
    <property type="match status" value="1"/>
</dbReference>
<name>A0A7S1U813_9STRA</name>
<evidence type="ECO:0000256" key="3">
    <source>
        <dbReference type="ARBA" id="ARBA00012780"/>
    </source>
</evidence>
<accession>A0A7S1U813</accession>
<dbReference type="GO" id="GO:0052861">
    <property type="term" value="F:endo-1,3(4)-beta-glucanase activity"/>
    <property type="evidence" value="ECO:0007669"/>
    <property type="project" value="InterPro"/>
</dbReference>
<evidence type="ECO:0000259" key="10">
    <source>
        <dbReference type="Pfam" id="PF17652"/>
    </source>
</evidence>
<gene>
    <name evidence="11" type="ORF">PPAR1163_LOCUS17698</name>
</gene>
<evidence type="ECO:0000256" key="5">
    <source>
        <dbReference type="ARBA" id="ARBA00023277"/>
    </source>
</evidence>
<dbReference type="PROSITE" id="PS52008">
    <property type="entry name" value="GH81"/>
    <property type="match status" value="1"/>
</dbReference>
<evidence type="ECO:0000256" key="8">
    <source>
        <dbReference type="ARBA" id="ARBA00023326"/>
    </source>
</evidence>
<dbReference type="EMBL" id="HBGJ01027835">
    <property type="protein sequence ID" value="CAD9259324.1"/>
    <property type="molecule type" value="Transcribed_RNA"/>
</dbReference>